<keyword evidence="2" id="KW-1185">Reference proteome</keyword>
<accession>A0ABU7D4J6</accession>
<evidence type="ECO:0000313" key="2">
    <source>
        <dbReference type="Proteomes" id="UP001352852"/>
    </source>
</evidence>
<reference evidence="1 2" key="1">
    <citation type="submission" date="2021-06" db="EMBL/GenBank/DDBJ databases">
        <authorList>
            <person name="Palmer J.M."/>
        </authorList>
    </citation>
    <scope>NUCLEOTIDE SEQUENCE [LARGE SCALE GENOMIC DNA]</scope>
    <source>
        <strain evidence="1 2">CL_MEX2019</strain>
        <tissue evidence="1">Muscle</tissue>
    </source>
</reference>
<protein>
    <submittedName>
        <fullName evidence="1">Uncharacterized protein</fullName>
    </submittedName>
</protein>
<feature type="non-terminal residue" evidence="1">
    <location>
        <position position="1"/>
    </location>
</feature>
<comment type="caution">
    <text evidence="1">The sequence shown here is derived from an EMBL/GenBank/DDBJ whole genome shotgun (WGS) entry which is preliminary data.</text>
</comment>
<dbReference type="Proteomes" id="UP001352852">
    <property type="component" value="Unassembled WGS sequence"/>
</dbReference>
<evidence type="ECO:0000313" key="1">
    <source>
        <dbReference type="EMBL" id="MED6270063.1"/>
    </source>
</evidence>
<dbReference type="EMBL" id="JAHUTJ010016701">
    <property type="protein sequence ID" value="MED6270063.1"/>
    <property type="molecule type" value="Genomic_DNA"/>
</dbReference>
<proteinExistence type="predicted"/>
<name>A0ABU7D4J6_9TELE</name>
<sequence>FLLGQFIQGNRSVWEEAGGQSVHQVHIITQHFDSNVVPAQLLVPISRAVTAVNDQVRAVSAALARLPQQGC</sequence>
<gene>
    <name evidence="1" type="ORF">CHARACLAT_006046</name>
</gene>
<organism evidence="1 2">
    <name type="scientific">Characodon lateralis</name>
    <dbReference type="NCBI Taxonomy" id="208331"/>
    <lineage>
        <taxon>Eukaryota</taxon>
        <taxon>Metazoa</taxon>
        <taxon>Chordata</taxon>
        <taxon>Craniata</taxon>
        <taxon>Vertebrata</taxon>
        <taxon>Euteleostomi</taxon>
        <taxon>Actinopterygii</taxon>
        <taxon>Neopterygii</taxon>
        <taxon>Teleostei</taxon>
        <taxon>Neoteleostei</taxon>
        <taxon>Acanthomorphata</taxon>
        <taxon>Ovalentaria</taxon>
        <taxon>Atherinomorphae</taxon>
        <taxon>Cyprinodontiformes</taxon>
        <taxon>Goodeidae</taxon>
        <taxon>Characodon</taxon>
    </lineage>
</organism>